<accession>F9CVV2</accession>
<dbReference type="OrthoDB" id="9320at2157"/>
<dbReference type="Proteomes" id="UP000004440">
    <property type="component" value="Unassembled WGS sequence"/>
</dbReference>
<dbReference type="AlphaFoldDB" id="F9CVV2"/>
<gene>
    <name evidence="1" type="ORF">MY1_0641</name>
</gene>
<evidence type="ECO:0000313" key="2">
    <source>
        <dbReference type="Proteomes" id="UP000004440"/>
    </source>
</evidence>
<organism evidence="1 2">
    <name type="scientific">Nitrosarchaeum koreense MY1</name>
    <dbReference type="NCBI Taxonomy" id="1001994"/>
    <lineage>
        <taxon>Archaea</taxon>
        <taxon>Nitrososphaerota</taxon>
        <taxon>Nitrososphaeria</taxon>
        <taxon>Nitrosopumilales</taxon>
        <taxon>Nitrosopumilaceae</taxon>
        <taxon>Nitrosarchaeum</taxon>
    </lineage>
</organism>
<dbReference type="EMBL" id="AFPU01000001">
    <property type="protein sequence ID" value="EGP93404.1"/>
    <property type="molecule type" value="Genomic_DNA"/>
</dbReference>
<proteinExistence type="predicted"/>
<keyword evidence="2" id="KW-1185">Reference proteome</keyword>
<comment type="caution">
    <text evidence="1">The sequence shown here is derived from an EMBL/GenBank/DDBJ whole genome shotgun (WGS) entry which is preliminary data.</text>
</comment>
<name>F9CVV2_9ARCH</name>
<protein>
    <submittedName>
        <fullName evidence="1">Uncharacterized protein</fullName>
    </submittedName>
</protein>
<sequence>MTYPISSDENGINIKPELMEKEKLYHFVFKDKVLLLFKDSQDFLNCYEIEEEELVHQVKNSKTDEEVEKIFEKYIQRDDPKIK</sequence>
<dbReference type="STRING" id="1001994.MY1_0641"/>
<evidence type="ECO:0000313" key="1">
    <source>
        <dbReference type="EMBL" id="EGP93404.1"/>
    </source>
</evidence>
<reference evidence="1 2" key="1">
    <citation type="journal article" date="2011" name="J. Bacteriol.">
        <title>Genome Sequence of an Ammonia-Oxidizing Soil Archaeon, "Candidatus Nitrosoarchaeum koreensis" MY1.</title>
        <authorList>
            <person name="Kim B.K."/>
            <person name="Jung M.Y."/>
            <person name="Yu D.S."/>
            <person name="Park S.J."/>
            <person name="Oh T.K."/>
            <person name="Rhee S.K."/>
            <person name="Kim J.F."/>
        </authorList>
    </citation>
    <scope>NUCLEOTIDE SEQUENCE [LARGE SCALE GENOMIC DNA]</scope>
    <source>
        <strain evidence="1 2">MY1</strain>
    </source>
</reference>
<dbReference type="RefSeq" id="WP_007550146.1">
    <property type="nucleotide sequence ID" value="NZ_AFPU01000001.1"/>
</dbReference>